<organism evidence="3 4">
    <name type="scientific">Actinomadura alba</name>
    <dbReference type="NCBI Taxonomy" id="406431"/>
    <lineage>
        <taxon>Bacteria</taxon>
        <taxon>Bacillati</taxon>
        <taxon>Actinomycetota</taxon>
        <taxon>Actinomycetes</taxon>
        <taxon>Streptosporangiales</taxon>
        <taxon>Thermomonosporaceae</taxon>
        <taxon>Actinomadura</taxon>
    </lineage>
</organism>
<dbReference type="PANTHER" id="PTHR43327">
    <property type="entry name" value="STOMATIN-LIKE PROTEIN 2, MITOCHONDRIAL"/>
    <property type="match status" value="1"/>
</dbReference>
<name>A0ABR7M0W4_9ACTN</name>
<dbReference type="SMART" id="SM00244">
    <property type="entry name" value="PHB"/>
    <property type="match status" value="1"/>
</dbReference>
<sequence length="408" mass="44194">MTDIAVAMLIALVGAVLVLTTAVMRAVWIIPQARARNVERLGRYHRTLEPGISFIVPFVDRVKPLIDLREQVVSFKAQPVITEDNLVVYIDTVLFFQVTDPRAADYEIVDYIKAIEQLTATTLRNVIGTLDLEESLTSRDRINTALRGVIDDASGKWGIRVTRVEIKAIDPPPSIKDAMEKQMRAEREKRAAILTAEGLRQSKILTAEGEKQSAILKAEGERRSLILKAEGQAQAIEEVFGAIHDNDPDPKLLAYQYLQTLPQLAQGEGNTFWVIPGEVTSALRAVSQAFGGADEAESGAPDERTRGRGRAEVGRGREGRNERGRERTSVDAGESTEAEALVNSPVHTPPYELGPGMAQAGPRGGSLASPEALAEIAGNAGAEPGKRRRRSAEGPPNNAEGSPNTDLG</sequence>
<protein>
    <submittedName>
        <fullName evidence="3">SPFH/Band 7/PHB domain protein</fullName>
    </submittedName>
</protein>
<feature type="compositionally biased region" description="Polar residues" evidence="1">
    <location>
        <begin position="399"/>
        <end position="408"/>
    </location>
</feature>
<feature type="domain" description="Band 7" evidence="2">
    <location>
        <begin position="25"/>
        <end position="183"/>
    </location>
</feature>
<proteinExistence type="predicted"/>
<evidence type="ECO:0000313" key="4">
    <source>
        <dbReference type="Proteomes" id="UP000805614"/>
    </source>
</evidence>
<reference evidence="3 4" key="1">
    <citation type="submission" date="2020-06" db="EMBL/GenBank/DDBJ databases">
        <title>Actinomadura xiongansis sp. nov., isolated from soil of Baiyangdian.</title>
        <authorList>
            <person name="Zhang X."/>
        </authorList>
    </citation>
    <scope>NUCLEOTIDE SEQUENCE [LARGE SCALE GENOMIC DNA]</scope>
    <source>
        <strain evidence="3 4">HBUM206468</strain>
    </source>
</reference>
<feature type="region of interest" description="Disordered" evidence="1">
    <location>
        <begin position="291"/>
        <end position="408"/>
    </location>
</feature>
<evidence type="ECO:0000256" key="1">
    <source>
        <dbReference type="SAM" id="MobiDB-lite"/>
    </source>
</evidence>
<dbReference type="PANTHER" id="PTHR43327:SF10">
    <property type="entry name" value="STOMATIN-LIKE PROTEIN 2, MITOCHONDRIAL"/>
    <property type="match status" value="1"/>
</dbReference>
<evidence type="ECO:0000313" key="3">
    <source>
        <dbReference type="EMBL" id="MBC6470538.1"/>
    </source>
</evidence>
<keyword evidence="4" id="KW-1185">Reference proteome</keyword>
<dbReference type="SUPFAM" id="SSF117892">
    <property type="entry name" value="Band 7/SPFH domain"/>
    <property type="match status" value="1"/>
</dbReference>
<dbReference type="Proteomes" id="UP000805614">
    <property type="component" value="Unassembled WGS sequence"/>
</dbReference>
<dbReference type="InterPro" id="IPR001972">
    <property type="entry name" value="Stomatin_HflK_fam"/>
</dbReference>
<evidence type="ECO:0000259" key="2">
    <source>
        <dbReference type="SMART" id="SM00244"/>
    </source>
</evidence>
<comment type="caution">
    <text evidence="3">The sequence shown here is derived from an EMBL/GenBank/DDBJ whole genome shotgun (WGS) entry which is preliminary data.</text>
</comment>
<dbReference type="EMBL" id="JABVEC010000043">
    <property type="protein sequence ID" value="MBC6470538.1"/>
    <property type="molecule type" value="Genomic_DNA"/>
</dbReference>
<dbReference type="Gene3D" id="3.30.479.30">
    <property type="entry name" value="Band 7 domain"/>
    <property type="match status" value="1"/>
</dbReference>
<accession>A0ABR7M0W4</accession>
<dbReference type="InterPro" id="IPR036013">
    <property type="entry name" value="Band_7/SPFH_dom_sf"/>
</dbReference>
<dbReference type="InterPro" id="IPR050710">
    <property type="entry name" value="Band7/mec-2_domain"/>
</dbReference>
<dbReference type="CDD" id="cd08829">
    <property type="entry name" value="SPFH_paraslipin"/>
    <property type="match status" value="1"/>
</dbReference>
<feature type="compositionally biased region" description="Basic and acidic residues" evidence="1">
    <location>
        <begin position="301"/>
        <end position="329"/>
    </location>
</feature>
<dbReference type="InterPro" id="IPR001107">
    <property type="entry name" value="Band_7"/>
</dbReference>
<dbReference type="Pfam" id="PF01145">
    <property type="entry name" value="Band_7"/>
    <property type="match status" value="1"/>
</dbReference>
<gene>
    <name evidence="3" type="ORF">HKK74_34370</name>
</gene>
<dbReference type="PRINTS" id="PR00721">
    <property type="entry name" value="STOMATIN"/>
</dbReference>